<keyword evidence="1" id="KW-0812">Transmembrane</keyword>
<proteinExistence type="predicted"/>
<dbReference type="RefSeq" id="WP_148367226.1">
    <property type="nucleotide sequence ID" value="NZ_VSKL01000001.1"/>
</dbReference>
<reference evidence="2 3" key="1">
    <citation type="submission" date="2019-08" db="EMBL/GenBank/DDBJ databases">
        <title>Genomes of Antarctic Bizionia species.</title>
        <authorList>
            <person name="Bowman J.P."/>
        </authorList>
    </citation>
    <scope>NUCLEOTIDE SEQUENCE [LARGE SCALE GENOMIC DNA]</scope>
    <source>
        <strain evidence="2 3">APA-1</strain>
    </source>
</reference>
<evidence type="ECO:0000313" key="3">
    <source>
        <dbReference type="Proteomes" id="UP000324358"/>
    </source>
</evidence>
<organism evidence="2 3">
    <name type="scientific">Bizionia algoritergicola</name>
    <dbReference type="NCBI Taxonomy" id="291187"/>
    <lineage>
        <taxon>Bacteria</taxon>
        <taxon>Pseudomonadati</taxon>
        <taxon>Bacteroidota</taxon>
        <taxon>Flavobacteriia</taxon>
        <taxon>Flavobacteriales</taxon>
        <taxon>Flavobacteriaceae</taxon>
        <taxon>Bizionia</taxon>
    </lineage>
</organism>
<dbReference type="Proteomes" id="UP000324358">
    <property type="component" value="Unassembled WGS sequence"/>
</dbReference>
<feature type="transmembrane region" description="Helical" evidence="1">
    <location>
        <begin position="107"/>
        <end position="137"/>
    </location>
</feature>
<name>A0A5D0R256_9FLAO</name>
<protein>
    <recommendedName>
        <fullName evidence="4">Oligosaccharide repeat unit polymerase</fullName>
    </recommendedName>
</protein>
<keyword evidence="1" id="KW-1133">Transmembrane helix</keyword>
<evidence type="ECO:0000256" key="1">
    <source>
        <dbReference type="SAM" id="Phobius"/>
    </source>
</evidence>
<dbReference type="EMBL" id="VSKL01000001">
    <property type="protein sequence ID" value="TYB75065.1"/>
    <property type="molecule type" value="Genomic_DNA"/>
</dbReference>
<accession>A0A5D0R256</accession>
<gene>
    <name evidence="2" type="ORF">ES675_02730</name>
</gene>
<evidence type="ECO:0000313" key="2">
    <source>
        <dbReference type="EMBL" id="TYB75065.1"/>
    </source>
</evidence>
<comment type="caution">
    <text evidence="2">The sequence shown here is derived from an EMBL/GenBank/DDBJ whole genome shotgun (WGS) entry which is preliminary data.</text>
</comment>
<evidence type="ECO:0008006" key="4">
    <source>
        <dbReference type="Google" id="ProtNLM"/>
    </source>
</evidence>
<dbReference type="OrthoDB" id="1448588at2"/>
<feature type="transmembrane region" description="Helical" evidence="1">
    <location>
        <begin position="78"/>
        <end position="95"/>
    </location>
</feature>
<sequence>MLIPIVGILAGYFLFFKWGFFNELRQSEGVFSSILSFRNQLFLNDTLPYIKENWSWINYCFGGVADFRTKSEMGFIDVFYFFGTMGGAVFLYTYWRSFFTFSPIRLVWIFSGFLGIIIFISGNYFIYTTIPLFLVVLREKLMLKT</sequence>
<keyword evidence="3" id="KW-1185">Reference proteome</keyword>
<keyword evidence="1" id="KW-0472">Membrane</keyword>
<dbReference type="AlphaFoldDB" id="A0A5D0R256"/>